<keyword evidence="3" id="KW-1185">Reference proteome</keyword>
<protein>
    <submittedName>
        <fullName evidence="2">Uncharacterized protein</fullName>
    </submittedName>
</protein>
<dbReference type="EMBL" id="ML119110">
    <property type="protein sequence ID" value="RPB16101.1"/>
    <property type="molecule type" value="Genomic_DNA"/>
</dbReference>
<keyword evidence="1" id="KW-0472">Membrane</keyword>
<feature type="transmembrane region" description="Helical" evidence="1">
    <location>
        <begin position="140"/>
        <end position="159"/>
    </location>
</feature>
<sequence length="321" mass="36003">MNRYLPGKPTEVLYVDEEEPQRLWDPEGDMLAFNLPYGFGFLAPVVDACHLKALDIKDRYLTWDEASIKARLGVLRDIEREDYSSDILYMDEEELDQLTRHYQQQDIQKNEQYAKAFGLLITNPIPFIAARAWVNWPDTLEILSLISLIISASCVPAVYTDRLALDMPTRWKYRIIRANIYLAGFLAFMAVIFPAGGNLVGYRAAEKYWTNDGSIFGVFPLSMLSFFGGSGQVDGVADRFDVVMALVSHGIRRMMEAVNHLEMAHIRYMYLRPARWEEIGLRAALIEQGVEVPPLLEALPVPPVPPAPPAADAAPPAAAGG</sequence>
<feature type="transmembrane region" description="Helical" evidence="1">
    <location>
        <begin position="213"/>
        <end position="230"/>
    </location>
</feature>
<organism evidence="2 3">
    <name type="scientific">Morchella conica CCBAS932</name>
    <dbReference type="NCBI Taxonomy" id="1392247"/>
    <lineage>
        <taxon>Eukaryota</taxon>
        <taxon>Fungi</taxon>
        <taxon>Dikarya</taxon>
        <taxon>Ascomycota</taxon>
        <taxon>Pezizomycotina</taxon>
        <taxon>Pezizomycetes</taxon>
        <taxon>Pezizales</taxon>
        <taxon>Morchellaceae</taxon>
        <taxon>Morchella</taxon>
    </lineage>
</organism>
<proteinExistence type="predicted"/>
<name>A0A3N4L642_9PEZI</name>
<dbReference type="Proteomes" id="UP000277580">
    <property type="component" value="Unassembled WGS sequence"/>
</dbReference>
<keyword evidence="1" id="KW-0812">Transmembrane</keyword>
<dbReference type="OrthoDB" id="5359586at2759"/>
<evidence type="ECO:0000256" key="1">
    <source>
        <dbReference type="SAM" id="Phobius"/>
    </source>
</evidence>
<dbReference type="AlphaFoldDB" id="A0A3N4L642"/>
<evidence type="ECO:0000313" key="3">
    <source>
        <dbReference type="Proteomes" id="UP000277580"/>
    </source>
</evidence>
<evidence type="ECO:0000313" key="2">
    <source>
        <dbReference type="EMBL" id="RPB16101.1"/>
    </source>
</evidence>
<gene>
    <name evidence="2" type="ORF">P167DRAFT_542371</name>
</gene>
<accession>A0A3N4L642</accession>
<feature type="transmembrane region" description="Helical" evidence="1">
    <location>
        <begin position="116"/>
        <end position="134"/>
    </location>
</feature>
<reference evidence="2 3" key="1">
    <citation type="journal article" date="2018" name="Nat. Ecol. Evol.">
        <title>Pezizomycetes genomes reveal the molecular basis of ectomycorrhizal truffle lifestyle.</title>
        <authorList>
            <person name="Murat C."/>
            <person name="Payen T."/>
            <person name="Noel B."/>
            <person name="Kuo A."/>
            <person name="Morin E."/>
            <person name="Chen J."/>
            <person name="Kohler A."/>
            <person name="Krizsan K."/>
            <person name="Balestrini R."/>
            <person name="Da Silva C."/>
            <person name="Montanini B."/>
            <person name="Hainaut M."/>
            <person name="Levati E."/>
            <person name="Barry K.W."/>
            <person name="Belfiori B."/>
            <person name="Cichocki N."/>
            <person name="Clum A."/>
            <person name="Dockter R.B."/>
            <person name="Fauchery L."/>
            <person name="Guy J."/>
            <person name="Iotti M."/>
            <person name="Le Tacon F."/>
            <person name="Lindquist E.A."/>
            <person name="Lipzen A."/>
            <person name="Malagnac F."/>
            <person name="Mello A."/>
            <person name="Molinier V."/>
            <person name="Miyauchi S."/>
            <person name="Poulain J."/>
            <person name="Riccioni C."/>
            <person name="Rubini A."/>
            <person name="Sitrit Y."/>
            <person name="Splivallo R."/>
            <person name="Traeger S."/>
            <person name="Wang M."/>
            <person name="Zifcakova L."/>
            <person name="Wipf D."/>
            <person name="Zambonelli A."/>
            <person name="Paolocci F."/>
            <person name="Nowrousian M."/>
            <person name="Ottonello S."/>
            <person name="Baldrian P."/>
            <person name="Spatafora J.W."/>
            <person name="Henrissat B."/>
            <person name="Nagy L.G."/>
            <person name="Aury J.M."/>
            <person name="Wincker P."/>
            <person name="Grigoriev I.V."/>
            <person name="Bonfante P."/>
            <person name="Martin F.M."/>
        </authorList>
    </citation>
    <scope>NUCLEOTIDE SEQUENCE [LARGE SCALE GENOMIC DNA]</scope>
    <source>
        <strain evidence="2 3">CCBAS932</strain>
    </source>
</reference>
<feature type="transmembrane region" description="Helical" evidence="1">
    <location>
        <begin position="180"/>
        <end position="201"/>
    </location>
</feature>
<keyword evidence="1" id="KW-1133">Transmembrane helix</keyword>
<dbReference type="InParanoid" id="A0A3N4L642"/>